<feature type="transmembrane region" description="Helical" evidence="2">
    <location>
        <begin position="86"/>
        <end position="109"/>
    </location>
</feature>
<evidence type="ECO:0000313" key="4">
    <source>
        <dbReference type="EMBL" id="KAK3358356.1"/>
    </source>
</evidence>
<protein>
    <submittedName>
        <fullName evidence="4">Uncharacterized protein</fullName>
    </submittedName>
</protein>
<keyword evidence="2" id="KW-1133">Transmembrane helix</keyword>
<reference evidence="4" key="2">
    <citation type="submission" date="2023-06" db="EMBL/GenBank/DDBJ databases">
        <authorList>
            <consortium name="Lawrence Berkeley National Laboratory"/>
            <person name="Haridas S."/>
            <person name="Hensen N."/>
            <person name="Bonometti L."/>
            <person name="Westerberg I."/>
            <person name="Brannstrom I.O."/>
            <person name="Guillou S."/>
            <person name="Cros-Aarteil S."/>
            <person name="Calhoun S."/>
            <person name="Kuo A."/>
            <person name="Mondo S."/>
            <person name="Pangilinan J."/>
            <person name="Riley R."/>
            <person name="Labutti K."/>
            <person name="Andreopoulos B."/>
            <person name="Lipzen A."/>
            <person name="Chen C."/>
            <person name="Yanf M."/>
            <person name="Daum C."/>
            <person name="Ng V."/>
            <person name="Clum A."/>
            <person name="Steindorff A."/>
            <person name="Ohm R."/>
            <person name="Martin F."/>
            <person name="Silar P."/>
            <person name="Natvig D."/>
            <person name="Lalanne C."/>
            <person name="Gautier V."/>
            <person name="Ament-Velasquez S.L."/>
            <person name="Kruys A."/>
            <person name="Hutchinson M.I."/>
            <person name="Powell A.J."/>
            <person name="Barry K."/>
            <person name="Miller A.N."/>
            <person name="Grigoriev I.V."/>
            <person name="Debuchy R."/>
            <person name="Gladieux P."/>
            <person name="Thoren M.H."/>
            <person name="Johannesson H."/>
        </authorList>
    </citation>
    <scope>NUCLEOTIDE SEQUENCE</scope>
    <source>
        <strain evidence="4">CBS 958.72</strain>
    </source>
</reference>
<name>A0AAE0JS06_9PEZI</name>
<keyword evidence="2" id="KW-0472">Membrane</keyword>
<feature type="compositionally biased region" description="Basic and acidic residues" evidence="1">
    <location>
        <begin position="197"/>
        <end position="240"/>
    </location>
</feature>
<evidence type="ECO:0000256" key="2">
    <source>
        <dbReference type="SAM" id="Phobius"/>
    </source>
</evidence>
<dbReference type="EMBL" id="JAULSN010000017">
    <property type="protein sequence ID" value="KAK3358356.1"/>
    <property type="molecule type" value="Genomic_DNA"/>
</dbReference>
<keyword evidence="3" id="KW-0732">Signal</keyword>
<sequence>MYLGIALAGAVLHGVFRHATASPIGTGGSRVHTKATGTVDETPAVALPAVYARDGHDDDFELPHMPHMSDVPDVPDKWGKMNTTQILVIVLSILAVIIFLAITITCCCWRRKLRRRRLEEKKKREIADLNVRQIYGITNTAAYNPFGVNQANGGGPAGRTPTFQNRSPPKAPDVLPQHPGPDAVAPPAFVPPTTVRNKVDFKDLQRRMKEGKENGATAEHQRRAMEHAKERRAIVEGRRR</sequence>
<feature type="signal peptide" evidence="3">
    <location>
        <begin position="1"/>
        <end position="21"/>
    </location>
</feature>
<keyword evidence="5" id="KW-1185">Reference proteome</keyword>
<feature type="compositionally biased region" description="Low complexity" evidence="1">
    <location>
        <begin position="180"/>
        <end position="195"/>
    </location>
</feature>
<keyword evidence="2" id="KW-0812">Transmembrane</keyword>
<reference evidence="4" key="1">
    <citation type="journal article" date="2023" name="Mol. Phylogenet. Evol.">
        <title>Genome-scale phylogeny and comparative genomics of the fungal order Sordariales.</title>
        <authorList>
            <person name="Hensen N."/>
            <person name="Bonometti L."/>
            <person name="Westerberg I."/>
            <person name="Brannstrom I.O."/>
            <person name="Guillou S."/>
            <person name="Cros-Aarteil S."/>
            <person name="Calhoun S."/>
            <person name="Haridas S."/>
            <person name="Kuo A."/>
            <person name="Mondo S."/>
            <person name="Pangilinan J."/>
            <person name="Riley R."/>
            <person name="LaButti K."/>
            <person name="Andreopoulos B."/>
            <person name="Lipzen A."/>
            <person name="Chen C."/>
            <person name="Yan M."/>
            <person name="Daum C."/>
            <person name="Ng V."/>
            <person name="Clum A."/>
            <person name="Steindorff A."/>
            <person name="Ohm R.A."/>
            <person name="Martin F."/>
            <person name="Silar P."/>
            <person name="Natvig D.O."/>
            <person name="Lalanne C."/>
            <person name="Gautier V."/>
            <person name="Ament-Velasquez S.L."/>
            <person name="Kruys A."/>
            <person name="Hutchinson M.I."/>
            <person name="Powell A.J."/>
            <person name="Barry K."/>
            <person name="Miller A.N."/>
            <person name="Grigoriev I.V."/>
            <person name="Debuchy R."/>
            <person name="Gladieux P."/>
            <person name="Hiltunen Thoren M."/>
            <person name="Johannesson H."/>
        </authorList>
    </citation>
    <scope>NUCLEOTIDE SEQUENCE</scope>
    <source>
        <strain evidence="4">CBS 958.72</strain>
    </source>
</reference>
<evidence type="ECO:0000313" key="5">
    <source>
        <dbReference type="Proteomes" id="UP001287356"/>
    </source>
</evidence>
<feature type="region of interest" description="Disordered" evidence="1">
    <location>
        <begin position="151"/>
        <end position="240"/>
    </location>
</feature>
<dbReference type="AlphaFoldDB" id="A0AAE0JS06"/>
<comment type="caution">
    <text evidence="4">The sequence shown here is derived from an EMBL/GenBank/DDBJ whole genome shotgun (WGS) entry which is preliminary data.</text>
</comment>
<proteinExistence type="predicted"/>
<gene>
    <name evidence="4" type="ORF">B0T24DRAFT_600240</name>
</gene>
<dbReference type="Proteomes" id="UP001287356">
    <property type="component" value="Unassembled WGS sequence"/>
</dbReference>
<organism evidence="4 5">
    <name type="scientific">Lasiosphaeria ovina</name>
    <dbReference type="NCBI Taxonomy" id="92902"/>
    <lineage>
        <taxon>Eukaryota</taxon>
        <taxon>Fungi</taxon>
        <taxon>Dikarya</taxon>
        <taxon>Ascomycota</taxon>
        <taxon>Pezizomycotina</taxon>
        <taxon>Sordariomycetes</taxon>
        <taxon>Sordariomycetidae</taxon>
        <taxon>Sordariales</taxon>
        <taxon>Lasiosphaeriaceae</taxon>
        <taxon>Lasiosphaeria</taxon>
    </lineage>
</organism>
<evidence type="ECO:0000256" key="3">
    <source>
        <dbReference type="SAM" id="SignalP"/>
    </source>
</evidence>
<accession>A0AAE0JS06</accession>
<evidence type="ECO:0000256" key="1">
    <source>
        <dbReference type="SAM" id="MobiDB-lite"/>
    </source>
</evidence>
<feature type="chain" id="PRO_5042121699" evidence="3">
    <location>
        <begin position="22"/>
        <end position="240"/>
    </location>
</feature>